<dbReference type="InterPro" id="IPR000847">
    <property type="entry name" value="LysR_HTH_N"/>
</dbReference>
<organism evidence="6 7">
    <name type="scientific">Blastomonas fulva</name>
    <dbReference type="NCBI Taxonomy" id="1550728"/>
    <lineage>
        <taxon>Bacteria</taxon>
        <taxon>Pseudomonadati</taxon>
        <taxon>Pseudomonadota</taxon>
        <taxon>Alphaproteobacteria</taxon>
        <taxon>Sphingomonadales</taxon>
        <taxon>Sphingomonadaceae</taxon>
        <taxon>Blastomonas</taxon>
    </lineage>
</organism>
<dbReference type="GeneID" id="303487463"/>
<reference evidence="6 7" key="1">
    <citation type="submission" date="2017-03" db="EMBL/GenBank/DDBJ databases">
        <title>Complete genome sequence of Blastomonas fulva degrading microcsystin LR.</title>
        <authorList>
            <person name="Lee H.-g."/>
            <person name="Jin L."/>
            <person name="oh H.-M."/>
        </authorList>
    </citation>
    <scope>NUCLEOTIDE SEQUENCE [LARGE SCALE GENOMIC DNA]</scope>
    <source>
        <strain evidence="6 7">T2</strain>
    </source>
</reference>
<evidence type="ECO:0000313" key="6">
    <source>
        <dbReference type="EMBL" id="ASR53093.1"/>
    </source>
</evidence>
<dbReference type="EMBL" id="CP020083">
    <property type="protein sequence ID" value="ASR53093.1"/>
    <property type="molecule type" value="Genomic_DNA"/>
</dbReference>
<protein>
    <submittedName>
        <fullName evidence="6">LysR family transcriptional regulator</fullName>
    </submittedName>
</protein>
<keyword evidence="3" id="KW-0238">DNA-binding</keyword>
<keyword evidence="7" id="KW-1185">Reference proteome</keyword>
<dbReference type="InterPro" id="IPR036388">
    <property type="entry name" value="WH-like_DNA-bd_sf"/>
</dbReference>
<dbReference type="CDD" id="cd08471">
    <property type="entry name" value="PBP2_CrgA_like_2"/>
    <property type="match status" value="1"/>
</dbReference>
<accession>A0ABN5BA59</accession>
<evidence type="ECO:0000256" key="2">
    <source>
        <dbReference type="ARBA" id="ARBA00023015"/>
    </source>
</evidence>
<dbReference type="InterPro" id="IPR058163">
    <property type="entry name" value="LysR-type_TF_proteobact-type"/>
</dbReference>
<dbReference type="RefSeq" id="WP_117353177.1">
    <property type="nucleotide sequence ID" value="NZ_CP020083.1"/>
</dbReference>
<evidence type="ECO:0000259" key="5">
    <source>
        <dbReference type="PROSITE" id="PS50931"/>
    </source>
</evidence>
<dbReference type="PANTHER" id="PTHR30537">
    <property type="entry name" value="HTH-TYPE TRANSCRIPTIONAL REGULATOR"/>
    <property type="match status" value="1"/>
</dbReference>
<gene>
    <name evidence="6" type="ORF">B5J99_17870</name>
</gene>
<comment type="similarity">
    <text evidence="1">Belongs to the LysR transcriptional regulatory family.</text>
</comment>
<proteinExistence type="inferred from homology"/>
<dbReference type="Gene3D" id="3.40.190.290">
    <property type="match status" value="1"/>
</dbReference>
<dbReference type="InterPro" id="IPR036390">
    <property type="entry name" value="WH_DNA-bd_sf"/>
</dbReference>
<dbReference type="PROSITE" id="PS50931">
    <property type="entry name" value="HTH_LYSR"/>
    <property type="match status" value="1"/>
</dbReference>
<dbReference type="Pfam" id="PF03466">
    <property type="entry name" value="LysR_substrate"/>
    <property type="match status" value="1"/>
</dbReference>
<evidence type="ECO:0000256" key="1">
    <source>
        <dbReference type="ARBA" id="ARBA00009437"/>
    </source>
</evidence>
<evidence type="ECO:0000313" key="7">
    <source>
        <dbReference type="Proteomes" id="UP000258016"/>
    </source>
</evidence>
<dbReference type="PANTHER" id="PTHR30537:SF5">
    <property type="entry name" value="HTH-TYPE TRANSCRIPTIONAL ACTIVATOR TTDR-RELATED"/>
    <property type="match status" value="1"/>
</dbReference>
<dbReference type="Proteomes" id="UP000258016">
    <property type="component" value="Chromosome"/>
</dbReference>
<dbReference type="Pfam" id="PF00126">
    <property type="entry name" value="HTH_1"/>
    <property type="match status" value="1"/>
</dbReference>
<feature type="domain" description="HTH lysR-type" evidence="5">
    <location>
        <begin position="1"/>
        <end position="59"/>
    </location>
</feature>
<evidence type="ECO:0000256" key="4">
    <source>
        <dbReference type="ARBA" id="ARBA00023163"/>
    </source>
</evidence>
<sequence>MDRLDAMRVILAVVDAGSLSAGSRVLSSPLASVSRKVAELERHLGTNLLVRTSRKIQLTDAGRDYVESARRIIADLEETERRASGEYQTPRGELSITMPIEFGAKFVIPIALAFIEAHPDVTLRLVTSDRLVQLVDEHVDVAIRLGSLPDSALFAVKAGQFRLITCAAPGYLERCKPLASPRDLPEHDGIMFGPLGMFWSYRLDNEDLICMPRAKVSVNSAAGNLAAVLGGVGIARLFDYQVSEHLKSGALVRVLPDADGEPRPIHIVYPRQGLLPLKVRAFIDWAAPRLRAACSGLDDCV</sequence>
<keyword evidence="2" id="KW-0805">Transcription regulation</keyword>
<dbReference type="InterPro" id="IPR005119">
    <property type="entry name" value="LysR_subst-bd"/>
</dbReference>
<keyword evidence="4" id="KW-0804">Transcription</keyword>
<evidence type="ECO:0000256" key="3">
    <source>
        <dbReference type="ARBA" id="ARBA00023125"/>
    </source>
</evidence>
<dbReference type="SUPFAM" id="SSF46785">
    <property type="entry name" value="Winged helix' DNA-binding domain"/>
    <property type="match status" value="1"/>
</dbReference>
<name>A0ABN5BA59_9SPHN</name>
<dbReference type="Gene3D" id="1.10.10.10">
    <property type="entry name" value="Winged helix-like DNA-binding domain superfamily/Winged helix DNA-binding domain"/>
    <property type="match status" value="1"/>
</dbReference>
<dbReference type="SUPFAM" id="SSF53850">
    <property type="entry name" value="Periplasmic binding protein-like II"/>
    <property type="match status" value="1"/>
</dbReference>